<name>A0AAV2R8F4_MEGNR</name>
<dbReference type="EMBL" id="CAXKWB010017828">
    <property type="protein sequence ID" value="CAL4119850.1"/>
    <property type="molecule type" value="Genomic_DNA"/>
</dbReference>
<gene>
    <name evidence="2" type="ORF">MNOR_LOCUS21817</name>
</gene>
<sequence length="124" mass="13959">MFVQNVELLYSFVFIILPSYISCFLNCFYHLSVFLSLGVPLGFFSGVRSVSLPPGGCYRFGCRHIQYNCITLDKTCFESLTKRLFYLSNDSYTVSFLPGKGLFTPTPLSLTLLSVFLYATLGVD</sequence>
<keyword evidence="1" id="KW-0472">Membrane</keyword>
<keyword evidence="1" id="KW-1133">Transmembrane helix</keyword>
<keyword evidence="3" id="KW-1185">Reference proteome</keyword>
<reference evidence="2 3" key="1">
    <citation type="submission" date="2024-05" db="EMBL/GenBank/DDBJ databases">
        <authorList>
            <person name="Wallberg A."/>
        </authorList>
    </citation>
    <scope>NUCLEOTIDE SEQUENCE [LARGE SCALE GENOMIC DNA]</scope>
</reference>
<evidence type="ECO:0000313" key="2">
    <source>
        <dbReference type="EMBL" id="CAL4119850.1"/>
    </source>
</evidence>
<comment type="caution">
    <text evidence="2">The sequence shown here is derived from an EMBL/GenBank/DDBJ whole genome shotgun (WGS) entry which is preliminary data.</text>
</comment>
<feature type="transmembrane region" description="Helical" evidence="1">
    <location>
        <begin position="102"/>
        <end position="121"/>
    </location>
</feature>
<evidence type="ECO:0000313" key="3">
    <source>
        <dbReference type="Proteomes" id="UP001497623"/>
    </source>
</evidence>
<organism evidence="2 3">
    <name type="scientific">Meganyctiphanes norvegica</name>
    <name type="common">Northern krill</name>
    <name type="synonym">Thysanopoda norvegica</name>
    <dbReference type="NCBI Taxonomy" id="48144"/>
    <lineage>
        <taxon>Eukaryota</taxon>
        <taxon>Metazoa</taxon>
        <taxon>Ecdysozoa</taxon>
        <taxon>Arthropoda</taxon>
        <taxon>Crustacea</taxon>
        <taxon>Multicrustacea</taxon>
        <taxon>Malacostraca</taxon>
        <taxon>Eumalacostraca</taxon>
        <taxon>Eucarida</taxon>
        <taxon>Euphausiacea</taxon>
        <taxon>Euphausiidae</taxon>
        <taxon>Meganyctiphanes</taxon>
    </lineage>
</organism>
<dbReference type="Proteomes" id="UP001497623">
    <property type="component" value="Unassembled WGS sequence"/>
</dbReference>
<accession>A0AAV2R8F4</accession>
<protein>
    <submittedName>
        <fullName evidence="2">Uncharacterized protein</fullName>
    </submittedName>
</protein>
<proteinExistence type="predicted"/>
<dbReference type="AlphaFoldDB" id="A0AAV2R8F4"/>
<evidence type="ECO:0000256" key="1">
    <source>
        <dbReference type="SAM" id="Phobius"/>
    </source>
</evidence>
<feature type="transmembrane region" description="Helical" evidence="1">
    <location>
        <begin position="12"/>
        <end position="31"/>
    </location>
</feature>
<keyword evidence="1" id="KW-0812">Transmembrane</keyword>